<dbReference type="GO" id="GO:0004567">
    <property type="term" value="F:beta-mannosidase activity"/>
    <property type="evidence" value="ECO:0007669"/>
    <property type="project" value="UniProtKB-EC"/>
</dbReference>
<gene>
    <name evidence="18" type="ORF">M409DRAFT_70405</name>
</gene>
<dbReference type="Pfam" id="PF17753">
    <property type="entry name" value="Ig_mannosidase"/>
    <property type="match status" value="1"/>
</dbReference>
<dbReference type="UniPathway" id="UPA00280"/>
<evidence type="ECO:0000256" key="2">
    <source>
        <dbReference type="ARBA" id="ARBA00004613"/>
    </source>
</evidence>
<dbReference type="OrthoDB" id="2866996at2759"/>
<feature type="domain" description="Beta-mannosidase-like galactose-binding" evidence="17">
    <location>
        <begin position="51"/>
        <end position="215"/>
    </location>
</feature>
<dbReference type="InterPro" id="IPR013783">
    <property type="entry name" value="Ig-like_fold"/>
</dbReference>
<dbReference type="Proteomes" id="UP000799537">
    <property type="component" value="Unassembled WGS sequence"/>
</dbReference>
<evidence type="ECO:0000256" key="14">
    <source>
        <dbReference type="SAM" id="SignalP"/>
    </source>
</evidence>
<comment type="catalytic activity">
    <reaction evidence="1">
        <text>Hydrolysis of terminal, non-reducing beta-D-mannose residues in beta-D-mannosides.</text>
        <dbReference type="EC" id="3.2.1.25"/>
    </reaction>
</comment>
<evidence type="ECO:0000256" key="5">
    <source>
        <dbReference type="ARBA" id="ARBA00011738"/>
    </source>
</evidence>
<keyword evidence="11" id="KW-0325">Glycoprotein</keyword>
<dbReference type="SUPFAM" id="SSF51445">
    <property type="entry name" value="(Trans)glycosidases"/>
    <property type="match status" value="1"/>
</dbReference>
<comment type="subcellular location">
    <subcellularLocation>
        <location evidence="2">Secreted</location>
    </subcellularLocation>
</comment>
<evidence type="ECO:0000256" key="9">
    <source>
        <dbReference type="ARBA" id="ARBA00022729"/>
    </source>
</evidence>
<keyword evidence="12" id="KW-0326">Glycosidase</keyword>
<reference evidence="18" key="1">
    <citation type="journal article" date="2020" name="Stud. Mycol.">
        <title>101 Dothideomycetes genomes: a test case for predicting lifestyles and emergence of pathogens.</title>
        <authorList>
            <person name="Haridas S."/>
            <person name="Albert R."/>
            <person name="Binder M."/>
            <person name="Bloem J."/>
            <person name="Labutti K."/>
            <person name="Salamov A."/>
            <person name="Andreopoulos B."/>
            <person name="Baker S."/>
            <person name="Barry K."/>
            <person name="Bills G."/>
            <person name="Bluhm B."/>
            <person name="Cannon C."/>
            <person name="Castanera R."/>
            <person name="Culley D."/>
            <person name="Daum C."/>
            <person name="Ezra D."/>
            <person name="Gonzalez J."/>
            <person name="Henrissat B."/>
            <person name="Kuo A."/>
            <person name="Liang C."/>
            <person name="Lipzen A."/>
            <person name="Lutzoni F."/>
            <person name="Magnuson J."/>
            <person name="Mondo S."/>
            <person name="Nolan M."/>
            <person name="Ohm R."/>
            <person name="Pangilinan J."/>
            <person name="Park H.-J."/>
            <person name="Ramirez L."/>
            <person name="Alfaro M."/>
            <person name="Sun H."/>
            <person name="Tritt A."/>
            <person name="Yoshinaga Y."/>
            <person name="Zwiers L.-H."/>
            <person name="Turgeon B."/>
            <person name="Goodwin S."/>
            <person name="Spatafora J."/>
            <person name="Crous P."/>
            <person name="Grigoriev I."/>
        </authorList>
    </citation>
    <scope>NUCLEOTIDE SEQUENCE</scope>
    <source>
        <strain evidence="18">ATCC 36951</strain>
    </source>
</reference>
<feature type="chain" id="PRO_5025442502" description="Beta-mannosidase A" evidence="14">
    <location>
        <begin position="19"/>
        <end position="960"/>
    </location>
</feature>
<dbReference type="EMBL" id="ML993626">
    <property type="protein sequence ID" value="KAF2160437.1"/>
    <property type="molecule type" value="Genomic_DNA"/>
</dbReference>
<evidence type="ECO:0000256" key="8">
    <source>
        <dbReference type="ARBA" id="ARBA00022525"/>
    </source>
</evidence>
<name>A0A6A6C052_ZASCE</name>
<feature type="signal peptide" evidence="14">
    <location>
        <begin position="1"/>
        <end position="18"/>
    </location>
</feature>
<dbReference type="SUPFAM" id="SSF49303">
    <property type="entry name" value="beta-Galactosidase/glucuronidase domain"/>
    <property type="match status" value="1"/>
</dbReference>
<evidence type="ECO:0000256" key="10">
    <source>
        <dbReference type="ARBA" id="ARBA00022801"/>
    </source>
</evidence>
<evidence type="ECO:0000256" key="11">
    <source>
        <dbReference type="ARBA" id="ARBA00023180"/>
    </source>
</evidence>
<feature type="domain" description="Beta-mannosidase Ig-fold" evidence="15">
    <location>
        <begin position="877"/>
        <end position="957"/>
    </location>
</feature>
<dbReference type="Gene3D" id="2.60.40.10">
    <property type="entry name" value="Immunoglobulins"/>
    <property type="match status" value="3"/>
</dbReference>
<evidence type="ECO:0000259" key="15">
    <source>
        <dbReference type="Pfam" id="PF17753"/>
    </source>
</evidence>
<dbReference type="Gene3D" id="2.60.120.260">
    <property type="entry name" value="Galactose-binding domain-like"/>
    <property type="match status" value="1"/>
</dbReference>
<dbReference type="PANTHER" id="PTHR43730">
    <property type="entry name" value="BETA-MANNOSIDASE"/>
    <property type="match status" value="1"/>
</dbReference>
<dbReference type="EC" id="3.2.1.25" evidence="6"/>
<dbReference type="InterPro" id="IPR041625">
    <property type="entry name" value="Beta-mannosidase_Ig"/>
</dbReference>
<proteinExistence type="inferred from homology"/>
<sequence>MQITALLWSCSFASLALAQWNHRGWGGWHPGPDHNHNSDTAKTIDLTGNGWTLRSQNGSIEVPARVPSQQFLDLYAAGVIGDPLFGLNNTYETWVRDQNWTYSRSLRDVRASPGTTTLLVFKGLDTFTTISLCGKQVAYTQNQWRQYVFDVSNILQSCRGTPQLSLNFGPAVNVTHEISKGPEGDQLSCRVYARKEQSDLGWDWSPSLAPAGPWRPIYAVQLTGNEIYVNNAAIDIYRKGQQNNLSPDQSQPWIFNASIDFTNPSSAGFHHRALPRETKMQLTLTDAGGRQVLQRQLSGVYSSAETVTGSTTIDPASVQQWWPNGMGAQTLYTAKIDIITDNGRFGQQSTIGSVERRVGFRTIVLNLGAITDEQLAQGVAPGANWHFEVNGNTFYAKGANIVPLDVFWPEIDDAKVTQLFTLAKESSMNLIRVWSSGAYLDDWIYDIADEMGILLWSEFEFASAVYPVTPRFLEEYEAEAYYNVRRINHHPSLALWAGGNELEIVELGFYYGKPEFAYYQQIQEELLIKCVYANTKSISYIPSSTYNGYTSIDFDSVRPLTSRYRNTSGPDYYYNDTDSYNYDAPTLFDFNTYPVGRFADEFGFIAMPSVQSWELEAAADQLYYPSDTVINHNRHSGLNFGESGDAMQASLAGLAQMTLGVTTYLPVPDLQDSRANFSAWCYSTQVVQADAIGHQLAFYRRGSGLPERQLGCLYWQLNDVWAAPTWSSVENTGRQKMLYYVGKDLYSPVIVYPYYNRNTTDLQVWVMSDRTQALSGTLSYQWFDFSGKPLAVGGTVTIEGQQNTTSRGNMTNSKPETINFNVGAINTTQVLHYPNLGQTLANSNVNASNAVLFLSITAGSYKHSQVFHPLYLGQANLQDPGLKLTNSGGNSWTVTATKAVAGWVWLEYDTNDVLGYWSENAFWLNKGESRTVTFTVFSDESGGQWPSTVSVRSVYDNKRS</sequence>
<dbReference type="InterPro" id="IPR041447">
    <property type="entry name" value="Mannosidase_ig"/>
</dbReference>
<feature type="domain" description="Mannosidase Ig/CBM-like" evidence="16">
    <location>
        <begin position="761"/>
        <end position="819"/>
    </location>
</feature>
<comment type="pathway">
    <text evidence="3">Glycan metabolism; N-glycan degradation.</text>
</comment>
<dbReference type="GO" id="GO:0005576">
    <property type="term" value="C:extracellular region"/>
    <property type="evidence" value="ECO:0007669"/>
    <property type="project" value="UniProtKB-SubCell"/>
</dbReference>
<dbReference type="SUPFAM" id="SSF49785">
    <property type="entry name" value="Galactose-binding domain-like"/>
    <property type="match status" value="1"/>
</dbReference>
<dbReference type="GeneID" id="54571984"/>
<evidence type="ECO:0000256" key="12">
    <source>
        <dbReference type="ARBA" id="ARBA00023295"/>
    </source>
</evidence>
<dbReference type="InterPro" id="IPR017853">
    <property type="entry name" value="GH"/>
</dbReference>
<dbReference type="Pfam" id="PF22666">
    <property type="entry name" value="Glyco_hydro_2_N2"/>
    <property type="match status" value="1"/>
</dbReference>
<dbReference type="GO" id="GO:0006516">
    <property type="term" value="P:glycoprotein catabolic process"/>
    <property type="evidence" value="ECO:0007669"/>
    <property type="project" value="TreeGrafter"/>
</dbReference>
<keyword evidence="10 18" id="KW-0378">Hydrolase</keyword>
<evidence type="ECO:0000259" key="16">
    <source>
        <dbReference type="Pfam" id="PF17786"/>
    </source>
</evidence>
<dbReference type="AlphaFoldDB" id="A0A6A6C052"/>
<evidence type="ECO:0000313" key="18">
    <source>
        <dbReference type="EMBL" id="KAF2160437.1"/>
    </source>
</evidence>
<dbReference type="InterPro" id="IPR050887">
    <property type="entry name" value="Beta-mannosidase_GH2"/>
</dbReference>
<dbReference type="Pfam" id="PF17786">
    <property type="entry name" value="Mannosidase_ig"/>
    <property type="match status" value="1"/>
</dbReference>
<dbReference type="Gene3D" id="3.20.20.80">
    <property type="entry name" value="Glycosidases"/>
    <property type="match status" value="1"/>
</dbReference>
<keyword evidence="8" id="KW-0964">Secreted</keyword>
<evidence type="ECO:0000256" key="1">
    <source>
        <dbReference type="ARBA" id="ARBA00000829"/>
    </source>
</evidence>
<protein>
    <recommendedName>
        <fullName evidence="7">Beta-mannosidase A</fullName>
        <ecNumber evidence="6">3.2.1.25</ecNumber>
    </recommendedName>
    <alternativeName>
        <fullName evidence="13">Mannanase A</fullName>
    </alternativeName>
</protein>
<evidence type="ECO:0000256" key="7">
    <source>
        <dbReference type="ARBA" id="ARBA00021795"/>
    </source>
</evidence>
<evidence type="ECO:0000256" key="3">
    <source>
        <dbReference type="ARBA" id="ARBA00004740"/>
    </source>
</evidence>
<comment type="subunit">
    <text evidence="5">Homodimer.</text>
</comment>
<dbReference type="InterPro" id="IPR054593">
    <property type="entry name" value="Beta-mannosidase-like_N2"/>
</dbReference>
<comment type="similarity">
    <text evidence="4">Belongs to the glycosyl hydrolase 2 family. Beta-mannosidase A subfamily.</text>
</comment>
<evidence type="ECO:0000259" key="17">
    <source>
        <dbReference type="Pfam" id="PF22666"/>
    </source>
</evidence>
<evidence type="ECO:0000313" key="19">
    <source>
        <dbReference type="Proteomes" id="UP000799537"/>
    </source>
</evidence>
<dbReference type="RefSeq" id="XP_033661326.1">
    <property type="nucleotide sequence ID" value="XM_033818712.1"/>
</dbReference>
<evidence type="ECO:0000256" key="6">
    <source>
        <dbReference type="ARBA" id="ARBA00012754"/>
    </source>
</evidence>
<evidence type="ECO:0000256" key="13">
    <source>
        <dbReference type="ARBA" id="ARBA00031061"/>
    </source>
</evidence>
<organism evidence="18 19">
    <name type="scientific">Zasmidium cellare ATCC 36951</name>
    <dbReference type="NCBI Taxonomy" id="1080233"/>
    <lineage>
        <taxon>Eukaryota</taxon>
        <taxon>Fungi</taxon>
        <taxon>Dikarya</taxon>
        <taxon>Ascomycota</taxon>
        <taxon>Pezizomycotina</taxon>
        <taxon>Dothideomycetes</taxon>
        <taxon>Dothideomycetidae</taxon>
        <taxon>Mycosphaerellales</taxon>
        <taxon>Mycosphaerellaceae</taxon>
        <taxon>Zasmidium</taxon>
    </lineage>
</organism>
<dbReference type="InterPro" id="IPR008979">
    <property type="entry name" value="Galactose-bd-like_sf"/>
</dbReference>
<keyword evidence="19" id="KW-1185">Reference proteome</keyword>
<dbReference type="PANTHER" id="PTHR43730:SF5">
    <property type="entry name" value="BETA-MANNOSIDASE A"/>
    <property type="match status" value="1"/>
</dbReference>
<evidence type="ECO:0000256" key="4">
    <source>
        <dbReference type="ARBA" id="ARBA00007483"/>
    </source>
</evidence>
<keyword evidence="9 14" id="KW-0732">Signal</keyword>
<accession>A0A6A6C052</accession>
<dbReference type="InterPro" id="IPR036156">
    <property type="entry name" value="Beta-gal/glucu_dom_sf"/>
</dbReference>